<evidence type="ECO:0000256" key="9">
    <source>
        <dbReference type="ARBA" id="ARBA00022842"/>
    </source>
</evidence>
<feature type="region of interest" description="Disordered" evidence="14">
    <location>
        <begin position="282"/>
        <end position="328"/>
    </location>
</feature>
<feature type="region of interest" description="Disordered" evidence="14">
    <location>
        <begin position="1"/>
        <end position="28"/>
    </location>
</feature>
<dbReference type="Gene3D" id="1.10.150.670">
    <property type="entry name" value="Crossover junction endonuclease EME1, DNA-binding domain"/>
    <property type="match status" value="1"/>
</dbReference>
<evidence type="ECO:0000256" key="13">
    <source>
        <dbReference type="ARBA" id="ARBA00023254"/>
    </source>
</evidence>
<evidence type="ECO:0000313" key="17">
    <source>
        <dbReference type="Proteomes" id="UP001345013"/>
    </source>
</evidence>
<dbReference type="PANTHER" id="PTHR21077:SF5">
    <property type="entry name" value="CROSSOVER JUNCTION ENDONUCLEASE MMS4"/>
    <property type="match status" value="1"/>
</dbReference>
<feature type="compositionally biased region" description="Basic and acidic residues" evidence="14">
    <location>
        <begin position="304"/>
        <end position="328"/>
    </location>
</feature>
<organism evidence="16 17">
    <name type="scientific">Lithohypha guttulata</name>
    <dbReference type="NCBI Taxonomy" id="1690604"/>
    <lineage>
        <taxon>Eukaryota</taxon>
        <taxon>Fungi</taxon>
        <taxon>Dikarya</taxon>
        <taxon>Ascomycota</taxon>
        <taxon>Pezizomycotina</taxon>
        <taxon>Eurotiomycetes</taxon>
        <taxon>Chaetothyriomycetidae</taxon>
        <taxon>Chaetothyriales</taxon>
        <taxon>Trichomeriaceae</taxon>
        <taxon>Lithohypha</taxon>
    </lineage>
</organism>
<comment type="caution">
    <text evidence="16">The sequence shown here is derived from an EMBL/GenBank/DDBJ whole genome shotgun (WGS) entry which is preliminary data.</text>
</comment>
<dbReference type="EMBL" id="JAVRRG010000005">
    <property type="protein sequence ID" value="KAK5100940.1"/>
    <property type="molecule type" value="Genomic_DNA"/>
</dbReference>
<keyword evidence="13" id="KW-0469">Meiosis</keyword>
<feature type="compositionally biased region" description="Polar residues" evidence="14">
    <location>
        <begin position="524"/>
        <end position="534"/>
    </location>
</feature>
<evidence type="ECO:0000256" key="2">
    <source>
        <dbReference type="ARBA" id="ARBA00004123"/>
    </source>
</evidence>
<reference evidence="16 17" key="1">
    <citation type="submission" date="2023-08" db="EMBL/GenBank/DDBJ databases">
        <title>Black Yeasts Isolated from many extreme environments.</title>
        <authorList>
            <person name="Coleine C."/>
            <person name="Stajich J.E."/>
            <person name="Selbmann L."/>
        </authorList>
    </citation>
    <scope>NUCLEOTIDE SEQUENCE [LARGE SCALE GENOMIC DNA]</scope>
    <source>
        <strain evidence="16 17">CCFEE 5885</strain>
    </source>
</reference>
<gene>
    <name evidence="16" type="ORF">LTR24_000788</name>
</gene>
<evidence type="ECO:0000256" key="10">
    <source>
        <dbReference type="ARBA" id="ARBA00023172"/>
    </source>
</evidence>
<keyword evidence="6" id="KW-0255">Endonuclease</keyword>
<feature type="domain" description="ERCC4" evidence="15">
    <location>
        <begin position="397"/>
        <end position="664"/>
    </location>
</feature>
<keyword evidence="11" id="KW-0234">DNA repair</keyword>
<dbReference type="PANTHER" id="PTHR21077">
    <property type="entry name" value="EME1 PROTEIN"/>
    <property type="match status" value="1"/>
</dbReference>
<comment type="similarity">
    <text evidence="3">Belongs to the EME1/MMS4 family.</text>
</comment>
<evidence type="ECO:0000256" key="5">
    <source>
        <dbReference type="ARBA" id="ARBA00022723"/>
    </source>
</evidence>
<dbReference type="Gene3D" id="3.40.50.10130">
    <property type="match status" value="1"/>
</dbReference>
<evidence type="ECO:0000256" key="6">
    <source>
        <dbReference type="ARBA" id="ARBA00022759"/>
    </source>
</evidence>
<keyword evidence="17" id="KW-1185">Reference proteome</keyword>
<dbReference type="CDD" id="cd20085">
    <property type="entry name" value="XPF_nuclease_Mms4"/>
    <property type="match status" value="1"/>
</dbReference>
<name>A0ABR0KN92_9EURO</name>
<keyword evidence="10" id="KW-0233">DNA recombination</keyword>
<evidence type="ECO:0000313" key="16">
    <source>
        <dbReference type="EMBL" id="KAK5100940.1"/>
    </source>
</evidence>
<evidence type="ECO:0000256" key="14">
    <source>
        <dbReference type="SAM" id="MobiDB-lite"/>
    </source>
</evidence>
<feature type="region of interest" description="Disordered" evidence="14">
    <location>
        <begin position="507"/>
        <end position="539"/>
    </location>
</feature>
<dbReference type="InterPro" id="IPR033310">
    <property type="entry name" value="Mms4/EME1/EME2"/>
</dbReference>
<dbReference type="Proteomes" id="UP001345013">
    <property type="component" value="Unassembled WGS sequence"/>
</dbReference>
<dbReference type="SMART" id="SM00891">
    <property type="entry name" value="ERCC4"/>
    <property type="match status" value="1"/>
</dbReference>
<keyword evidence="4" id="KW-0540">Nuclease</keyword>
<evidence type="ECO:0000256" key="12">
    <source>
        <dbReference type="ARBA" id="ARBA00023242"/>
    </source>
</evidence>
<protein>
    <recommendedName>
        <fullName evidence="15">ERCC4 domain-containing protein</fullName>
    </recommendedName>
</protein>
<keyword evidence="8" id="KW-0378">Hydrolase</keyword>
<sequence>MAEVIDLVSSPPASPPGRTRPLAPTDLTAPQQPVSILDMFLPRNDLDIEQLSDHELDAMLMSSPAGRRLVTRLSQHSSPAKRQAISSITSIKASAQFNDSFFDNFDNAEFPIEQPAKKRRLSPPMFNIATSNAVASKDEVFDLSSEPDIASKPQNQRLSAGTNVTVCDLDSGDTDLTLSNFSSPAANPRHDVAKNTSVREEKQIIEILSDDEGPIYDSIASSSQPARTAQAKLFSDRTNSILANIKGPKGRSIARSRSTSITSAMKQSKPKQIAEAKRDEIDDTIDSSQPGVVCLSPGKPLDTTNKEKAPAKTRKTAAEKEAEQGAKRLAKERQAAEKQLALDKAEVNKRKTDRKKSAEEMLVFMPAVFKGKALGNQVQLHMKEVNVNVSFYNDEIDMTQDDGEVKSLGKIIKWEREVKATYDEVKEEWIPLGRTKRQPEKHILVYLTGEDFCTIAAACPHGQSANSEEHWPPSEESSQHPGCTIVLLIEGLTSFIKRIANTKNREYQSGVRARNPDLEDPAVPSSSTQPTSSGRAFKKRKQSKPVIDLTFFDNDICEILQLHIQLAHPGLHIHHTTSVATSAKQIDSFTQHLSTRPYRQTELERNLAHASFCMASGQFRTGQGDAKETFIRMLEQVNRLTVSMAHGIVDAGYDSPAKLVKGFKKAEDRVTGGGRSLGGDTGLERQGREKAKLLLEDVKKAANKDGAWNNQRLGPQISKRLWKVFMSNDENMRDGIA</sequence>
<evidence type="ECO:0000256" key="1">
    <source>
        <dbReference type="ARBA" id="ARBA00001946"/>
    </source>
</evidence>
<accession>A0ABR0KN92</accession>
<keyword evidence="12" id="KW-0539">Nucleus</keyword>
<evidence type="ECO:0000256" key="4">
    <source>
        <dbReference type="ARBA" id="ARBA00022722"/>
    </source>
</evidence>
<keyword evidence="9" id="KW-0460">Magnesium</keyword>
<dbReference type="InterPro" id="IPR042530">
    <property type="entry name" value="EME1/EME2_C"/>
</dbReference>
<keyword evidence="7" id="KW-0227">DNA damage</keyword>
<keyword evidence="5" id="KW-0479">Metal-binding</keyword>
<evidence type="ECO:0000256" key="8">
    <source>
        <dbReference type="ARBA" id="ARBA00022801"/>
    </source>
</evidence>
<evidence type="ECO:0000256" key="7">
    <source>
        <dbReference type="ARBA" id="ARBA00022763"/>
    </source>
</evidence>
<evidence type="ECO:0000256" key="11">
    <source>
        <dbReference type="ARBA" id="ARBA00023204"/>
    </source>
</evidence>
<proteinExistence type="inferred from homology"/>
<dbReference type="InterPro" id="IPR006166">
    <property type="entry name" value="ERCC4_domain"/>
</dbReference>
<comment type="subcellular location">
    <subcellularLocation>
        <location evidence="2">Nucleus</location>
    </subcellularLocation>
</comment>
<dbReference type="InterPro" id="IPR047521">
    <property type="entry name" value="XPF_nuclease_EME1_ascomycetes"/>
</dbReference>
<evidence type="ECO:0000259" key="15">
    <source>
        <dbReference type="SMART" id="SM00891"/>
    </source>
</evidence>
<comment type="cofactor">
    <cofactor evidence="1">
        <name>Mg(2+)</name>
        <dbReference type="ChEBI" id="CHEBI:18420"/>
    </cofactor>
</comment>
<evidence type="ECO:0000256" key="3">
    <source>
        <dbReference type="ARBA" id="ARBA00005313"/>
    </source>
</evidence>